<accession>A0A1W9KT45</accession>
<dbReference type="SUPFAM" id="SSF52172">
    <property type="entry name" value="CheY-like"/>
    <property type="match status" value="1"/>
</dbReference>
<dbReference type="Proteomes" id="UP000192505">
    <property type="component" value="Unassembled WGS sequence"/>
</dbReference>
<dbReference type="PANTHER" id="PTHR43214">
    <property type="entry name" value="TWO-COMPONENT RESPONSE REGULATOR"/>
    <property type="match status" value="1"/>
</dbReference>
<evidence type="ECO:0000259" key="5">
    <source>
        <dbReference type="PROSITE" id="PS50110"/>
    </source>
</evidence>
<dbReference type="CDD" id="cd17535">
    <property type="entry name" value="REC_NarL-like"/>
    <property type="match status" value="1"/>
</dbReference>
<proteinExistence type="predicted"/>
<dbReference type="InterPro" id="IPR039420">
    <property type="entry name" value="WalR-like"/>
</dbReference>
<dbReference type="AlphaFoldDB" id="A0A1W9KT45"/>
<dbReference type="PROSITE" id="PS50110">
    <property type="entry name" value="RESPONSE_REGULATORY"/>
    <property type="match status" value="1"/>
</dbReference>
<gene>
    <name evidence="6" type="ORF">BWK72_11870</name>
</gene>
<dbReference type="InterPro" id="IPR058245">
    <property type="entry name" value="NreC/VraR/RcsB-like_REC"/>
</dbReference>
<feature type="modified residue" description="4-aspartylphosphate" evidence="4">
    <location>
        <position position="55"/>
    </location>
</feature>
<dbReference type="GO" id="GO:0003677">
    <property type="term" value="F:DNA binding"/>
    <property type="evidence" value="ECO:0007669"/>
    <property type="project" value="UniProtKB-KW"/>
</dbReference>
<evidence type="ECO:0000256" key="2">
    <source>
        <dbReference type="ARBA" id="ARBA00023125"/>
    </source>
</evidence>
<protein>
    <recommendedName>
        <fullName evidence="5">Response regulatory domain-containing protein</fullName>
    </recommendedName>
</protein>
<dbReference type="SMART" id="SM00448">
    <property type="entry name" value="REC"/>
    <property type="match status" value="1"/>
</dbReference>
<dbReference type="InterPro" id="IPR011006">
    <property type="entry name" value="CheY-like_superfamily"/>
</dbReference>
<dbReference type="Pfam" id="PF00072">
    <property type="entry name" value="Response_reg"/>
    <property type="match status" value="1"/>
</dbReference>
<evidence type="ECO:0000256" key="1">
    <source>
        <dbReference type="ARBA" id="ARBA00023015"/>
    </source>
</evidence>
<evidence type="ECO:0000313" key="7">
    <source>
        <dbReference type="Proteomes" id="UP000192505"/>
    </source>
</evidence>
<comment type="caution">
    <text evidence="6">The sequence shown here is derived from an EMBL/GenBank/DDBJ whole genome shotgun (WGS) entry which is preliminary data.</text>
</comment>
<reference evidence="6 7" key="1">
    <citation type="submission" date="2017-01" db="EMBL/GenBank/DDBJ databases">
        <title>Novel large sulfur bacteria in the metagenomes of groundwater-fed chemosynthetic microbial mats in the Lake Huron basin.</title>
        <authorList>
            <person name="Sharrar A.M."/>
            <person name="Flood B.E."/>
            <person name="Bailey J.V."/>
            <person name="Jones D.S."/>
            <person name="Biddanda B."/>
            <person name="Ruberg S.A."/>
            <person name="Marcus D.N."/>
            <person name="Dick G.J."/>
        </authorList>
    </citation>
    <scope>NUCLEOTIDE SEQUENCE [LARGE SCALE GENOMIC DNA]</scope>
    <source>
        <strain evidence="6">A7</strain>
    </source>
</reference>
<evidence type="ECO:0000256" key="3">
    <source>
        <dbReference type="ARBA" id="ARBA00023163"/>
    </source>
</evidence>
<keyword evidence="4" id="KW-0597">Phosphoprotein</keyword>
<dbReference type="Gene3D" id="3.40.50.2300">
    <property type="match status" value="1"/>
</dbReference>
<dbReference type="PANTHER" id="PTHR43214:SF41">
    <property type="entry name" value="NITRATE_NITRITE RESPONSE REGULATOR PROTEIN NARP"/>
    <property type="match status" value="1"/>
</dbReference>
<sequence length="137" mass="15196">MTFQLLLVDDSEPVRTRLCCLLESIPGVTAIDQAATLGEAMAHVRSDPPTMVILDLSLPDGFGLDIIVPLRRIVPHLLIAVLTLHGESGYRQMCLARGANWFFDKAREMHLLLDRVRQQAAEHAHSPINQGMKHAPL</sequence>
<feature type="domain" description="Response regulatory" evidence="5">
    <location>
        <begin position="4"/>
        <end position="120"/>
    </location>
</feature>
<dbReference type="EMBL" id="MTEI01000007">
    <property type="protein sequence ID" value="OQW87614.1"/>
    <property type="molecule type" value="Genomic_DNA"/>
</dbReference>
<keyword evidence="1" id="KW-0805">Transcription regulation</keyword>
<keyword evidence="2" id="KW-0238">DNA-binding</keyword>
<name>A0A1W9KT45_9BURK</name>
<evidence type="ECO:0000256" key="4">
    <source>
        <dbReference type="PROSITE-ProRule" id="PRU00169"/>
    </source>
</evidence>
<dbReference type="GO" id="GO:0000160">
    <property type="term" value="P:phosphorelay signal transduction system"/>
    <property type="evidence" value="ECO:0007669"/>
    <property type="project" value="InterPro"/>
</dbReference>
<evidence type="ECO:0000313" key="6">
    <source>
        <dbReference type="EMBL" id="OQW87614.1"/>
    </source>
</evidence>
<dbReference type="InterPro" id="IPR001789">
    <property type="entry name" value="Sig_transdc_resp-reg_receiver"/>
</dbReference>
<keyword evidence="3" id="KW-0804">Transcription</keyword>
<organism evidence="6 7">
    <name type="scientific">Rhodoferax ferrireducens</name>
    <dbReference type="NCBI Taxonomy" id="192843"/>
    <lineage>
        <taxon>Bacteria</taxon>
        <taxon>Pseudomonadati</taxon>
        <taxon>Pseudomonadota</taxon>
        <taxon>Betaproteobacteria</taxon>
        <taxon>Burkholderiales</taxon>
        <taxon>Comamonadaceae</taxon>
        <taxon>Rhodoferax</taxon>
    </lineage>
</organism>